<evidence type="ECO:0000313" key="1">
    <source>
        <dbReference type="EMBL" id="UXE59095.1"/>
    </source>
</evidence>
<dbReference type="Proteomes" id="UP001065613">
    <property type="component" value="Chromosome"/>
</dbReference>
<sequence>MQLKTIILEELIVAESRRKAIAALNIPYTRSMASSSVIPRLRGISLISNG</sequence>
<dbReference type="AlphaFoldDB" id="A0A977PUX7"/>
<protein>
    <submittedName>
        <fullName evidence="1">Uncharacterized protein</fullName>
    </submittedName>
</protein>
<dbReference type="KEGG" id="wna:KA717_24505"/>
<gene>
    <name evidence="1" type="ORF">KA717_24505</name>
</gene>
<organism evidence="1">
    <name type="scientific">Woronichinia naegeliana WA131</name>
    <dbReference type="NCBI Taxonomy" id="2824559"/>
    <lineage>
        <taxon>Bacteria</taxon>
        <taxon>Bacillati</taxon>
        <taxon>Cyanobacteriota</taxon>
        <taxon>Cyanophyceae</taxon>
        <taxon>Synechococcales</taxon>
        <taxon>Coelosphaeriaceae</taxon>
        <taxon>Woronichinia</taxon>
    </lineage>
</organism>
<name>A0A977PUX7_9CYAN</name>
<proteinExistence type="predicted"/>
<accession>A0A977PUX7</accession>
<dbReference type="EMBL" id="CP073041">
    <property type="protein sequence ID" value="UXE59095.1"/>
    <property type="molecule type" value="Genomic_DNA"/>
</dbReference>
<reference evidence="1" key="1">
    <citation type="submission" date="2021-04" db="EMBL/GenBank/DDBJ databases">
        <title>Genome sequence of Woronichinia naegeliana from Washington state freshwater lake bloom.</title>
        <authorList>
            <person name="Dreher T.W."/>
        </authorList>
    </citation>
    <scope>NUCLEOTIDE SEQUENCE</scope>
    <source>
        <strain evidence="1">WA131</strain>
    </source>
</reference>